<gene>
    <name evidence="2" type="ordered locus">Cyan7425_2899</name>
</gene>
<dbReference type="InterPro" id="IPR025983">
    <property type="entry name" value="Cys_rich_CPCC"/>
</dbReference>
<dbReference type="EMBL" id="CP001344">
    <property type="protein sequence ID" value="ACL45242.1"/>
    <property type="molecule type" value="Genomic_DNA"/>
</dbReference>
<dbReference type="eggNOG" id="ENOG5032ZW6">
    <property type="taxonomic scope" value="Bacteria"/>
</dbReference>
<evidence type="ECO:0000313" key="2">
    <source>
        <dbReference type="EMBL" id="ACL45242.1"/>
    </source>
</evidence>
<proteinExistence type="predicted"/>
<sequence>MNLYPCPCCGYKTLDQKPPGTYIICPICFWEDDDELLYPLSNLVSLRHAQRNFINFGACEELWINDVRSPQVDELREPDWQTIDDLAEKARLCLMEKINNAFKDVTLEEGVSLHQARAIDYYDDPQKARQIDSHIPWQEIPDAWIERFHNVFYFMDAKGIRFAIPAYMIWCLKDMNYAVGTDSWDRLISFLKYLKRPAEYNKYFEYLTALTEVQKQVIFEFLGFMDTFTDPGY</sequence>
<dbReference type="AlphaFoldDB" id="B8HL10"/>
<dbReference type="InterPro" id="IPR046560">
    <property type="entry name" value="DUF6714"/>
</dbReference>
<protein>
    <recommendedName>
        <fullName evidence="1">Cysteine-rich CPCC domain-containing protein</fullName>
    </recommendedName>
</protein>
<dbReference type="HOGENOM" id="CLU_1188365_0_0_3"/>
<reference evidence="2" key="1">
    <citation type="submission" date="2009-01" db="EMBL/GenBank/DDBJ databases">
        <title>Complete sequence of chromosome Cyanothece sp. PCC 7425.</title>
        <authorList>
            <consortium name="US DOE Joint Genome Institute"/>
            <person name="Lucas S."/>
            <person name="Copeland A."/>
            <person name="Lapidus A."/>
            <person name="Glavina del Rio T."/>
            <person name="Dalin E."/>
            <person name="Tice H."/>
            <person name="Bruce D."/>
            <person name="Goodwin L."/>
            <person name="Pitluck S."/>
            <person name="Sims D."/>
            <person name="Meineke L."/>
            <person name="Brettin T."/>
            <person name="Detter J.C."/>
            <person name="Han C."/>
            <person name="Larimer F."/>
            <person name="Land M."/>
            <person name="Hauser L."/>
            <person name="Kyrpides N."/>
            <person name="Ovchinnikova G."/>
            <person name="Liberton M."/>
            <person name="Stoeckel J."/>
            <person name="Banerjee A."/>
            <person name="Singh A."/>
            <person name="Page L."/>
            <person name="Sato H."/>
            <person name="Zhao L."/>
            <person name="Sherman L."/>
            <person name="Pakrasi H."/>
            <person name="Richardson P."/>
        </authorList>
    </citation>
    <scope>NUCLEOTIDE SEQUENCE</scope>
    <source>
        <strain evidence="2">PCC 7425</strain>
    </source>
</reference>
<organism evidence="2">
    <name type="scientific">Cyanothece sp. (strain PCC 7425 / ATCC 29141)</name>
    <dbReference type="NCBI Taxonomy" id="395961"/>
    <lineage>
        <taxon>Bacteria</taxon>
        <taxon>Bacillati</taxon>
        <taxon>Cyanobacteriota</taxon>
        <taxon>Cyanophyceae</taxon>
        <taxon>Gomontiellales</taxon>
        <taxon>Cyanothecaceae</taxon>
        <taxon>Cyanothece</taxon>
    </lineage>
</organism>
<evidence type="ECO:0000259" key="1">
    <source>
        <dbReference type="Pfam" id="PF14206"/>
    </source>
</evidence>
<dbReference type="OrthoDB" id="1456570at2"/>
<name>B8HL10_CYAP4</name>
<dbReference type="Pfam" id="PF14206">
    <property type="entry name" value="Cys_rich_CPCC"/>
    <property type="match status" value="1"/>
</dbReference>
<accession>B8HL10</accession>
<feature type="domain" description="Cysteine-rich CPCC" evidence="1">
    <location>
        <begin position="4"/>
        <end position="74"/>
    </location>
</feature>
<dbReference type="KEGG" id="cyn:Cyan7425_2899"/>
<dbReference type="Pfam" id="PF20461">
    <property type="entry name" value="DUF6714"/>
    <property type="match status" value="1"/>
</dbReference>